<keyword evidence="13" id="KW-1185">Reference proteome</keyword>
<dbReference type="GO" id="GO:0006493">
    <property type="term" value="P:protein O-linked glycosylation"/>
    <property type="evidence" value="ECO:0007669"/>
    <property type="project" value="TreeGrafter"/>
</dbReference>
<keyword evidence="5" id="KW-0812">Transmembrane</keyword>
<feature type="signal peptide" evidence="11">
    <location>
        <begin position="1"/>
        <end position="18"/>
    </location>
</feature>
<dbReference type="STRING" id="1611254.A0A2G5SIC1"/>
<comment type="subcellular location">
    <subcellularLocation>
        <location evidence="1 10">Golgi apparatus membrane</location>
        <topology evidence="1 10">Single-pass type II membrane protein</topology>
    </subcellularLocation>
</comment>
<dbReference type="PANTHER" id="PTHR11214">
    <property type="entry name" value="BETA-1,3-N-ACETYLGLUCOSAMINYLTRANSFERASE"/>
    <property type="match status" value="1"/>
</dbReference>
<dbReference type="EC" id="2.4.1.-" evidence="10"/>
<evidence type="ECO:0000256" key="1">
    <source>
        <dbReference type="ARBA" id="ARBA00004323"/>
    </source>
</evidence>
<gene>
    <name evidence="12" type="ORF">B9Z55_026858</name>
</gene>
<dbReference type="Gene3D" id="3.90.550.50">
    <property type="match status" value="1"/>
</dbReference>
<evidence type="ECO:0000256" key="4">
    <source>
        <dbReference type="ARBA" id="ARBA00022679"/>
    </source>
</evidence>
<evidence type="ECO:0000256" key="5">
    <source>
        <dbReference type="ARBA" id="ARBA00022692"/>
    </source>
</evidence>
<evidence type="ECO:0000256" key="6">
    <source>
        <dbReference type="ARBA" id="ARBA00022968"/>
    </source>
</evidence>
<evidence type="ECO:0000256" key="11">
    <source>
        <dbReference type="SAM" id="SignalP"/>
    </source>
</evidence>
<proteinExistence type="inferred from homology"/>
<organism evidence="12 13">
    <name type="scientific">Caenorhabditis nigoni</name>
    <dbReference type="NCBI Taxonomy" id="1611254"/>
    <lineage>
        <taxon>Eukaryota</taxon>
        <taxon>Metazoa</taxon>
        <taxon>Ecdysozoa</taxon>
        <taxon>Nematoda</taxon>
        <taxon>Chromadorea</taxon>
        <taxon>Rhabditida</taxon>
        <taxon>Rhabditina</taxon>
        <taxon>Rhabditomorpha</taxon>
        <taxon>Rhabditoidea</taxon>
        <taxon>Rhabditidae</taxon>
        <taxon>Peloderinae</taxon>
        <taxon>Caenorhabditis</taxon>
    </lineage>
</organism>
<dbReference type="GO" id="GO:0016758">
    <property type="term" value="F:hexosyltransferase activity"/>
    <property type="evidence" value="ECO:0007669"/>
    <property type="project" value="InterPro"/>
</dbReference>
<evidence type="ECO:0000256" key="9">
    <source>
        <dbReference type="ARBA" id="ARBA00023136"/>
    </source>
</evidence>
<dbReference type="Proteomes" id="UP000230233">
    <property type="component" value="Unassembled WGS sequence"/>
</dbReference>
<keyword evidence="9" id="KW-0472">Membrane</keyword>
<comment type="similarity">
    <text evidence="2 10">Belongs to the glycosyltransferase 31 family.</text>
</comment>
<evidence type="ECO:0000256" key="3">
    <source>
        <dbReference type="ARBA" id="ARBA00022676"/>
    </source>
</evidence>
<dbReference type="Pfam" id="PF01762">
    <property type="entry name" value="Galactosyl_T"/>
    <property type="match status" value="1"/>
</dbReference>
<evidence type="ECO:0000256" key="7">
    <source>
        <dbReference type="ARBA" id="ARBA00022989"/>
    </source>
</evidence>
<sequence length="335" mass="38930">MRLIFILALLAFTIFLWGFQKYKNYHKTKFSEQDRGCIRKEWRRSPNIPETTDYGLNYSISFADTQHNFQWVKIPKLQYSGGPDILIIVLSRPDSFARRNLIRNSWMNNFSNSKNQTMEIVFVLGTGGNSNFNKKFRELLEKEAELYGDLVMSNFKDSYENLSLKTISSLLFAISKSSNSKIIGKIDEDVLFFPEEFLKFLNSGIIQKTGKFLYGEVLEAGIGGNSRVLTPSQLSYRCEKYPEYLSGPIYFMTRDAAEELLKFTKHRNFLMSEDILITGILASDIGATRIQLNGIQMYQEFPAEESRKILAWHAVLLSDKLYMDSYNRIRRRNFE</sequence>
<feature type="chain" id="PRO_5013835161" description="Hexosyltransferase" evidence="11">
    <location>
        <begin position="19"/>
        <end position="335"/>
    </location>
</feature>
<comment type="caution">
    <text evidence="12">The sequence shown here is derived from an EMBL/GenBank/DDBJ whole genome shotgun (WGS) entry which is preliminary data.</text>
</comment>
<dbReference type="GO" id="GO:0000139">
    <property type="term" value="C:Golgi membrane"/>
    <property type="evidence" value="ECO:0007669"/>
    <property type="project" value="UniProtKB-SubCell"/>
</dbReference>
<dbReference type="AlphaFoldDB" id="A0A2G5SIC1"/>
<evidence type="ECO:0000256" key="8">
    <source>
        <dbReference type="ARBA" id="ARBA00023034"/>
    </source>
</evidence>
<name>A0A2G5SIC1_9PELO</name>
<keyword evidence="11" id="KW-0732">Signal</keyword>
<reference evidence="13" key="1">
    <citation type="submission" date="2017-10" db="EMBL/GenBank/DDBJ databases">
        <title>Rapid genome shrinkage in a self-fertile nematode reveals novel sperm competition proteins.</title>
        <authorList>
            <person name="Yin D."/>
            <person name="Schwarz E.M."/>
            <person name="Thomas C.G."/>
            <person name="Felde R.L."/>
            <person name="Korf I.F."/>
            <person name="Cutter A.D."/>
            <person name="Schartner C.M."/>
            <person name="Ralston E.J."/>
            <person name="Meyer B.J."/>
            <person name="Haag E.S."/>
        </authorList>
    </citation>
    <scope>NUCLEOTIDE SEQUENCE [LARGE SCALE GENOMIC DNA]</scope>
    <source>
        <strain evidence="13">JU1422</strain>
    </source>
</reference>
<keyword evidence="7" id="KW-1133">Transmembrane helix</keyword>
<evidence type="ECO:0000256" key="2">
    <source>
        <dbReference type="ARBA" id="ARBA00008661"/>
    </source>
</evidence>
<keyword evidence="4" id="KW-0808">Transferase</keyword>
<dbReference type="OrthoDB" id="6086505at2759"/>
<accession>A0A2G5SIC1</accession>
<dbReference type="PANTHER" id="PTHR11214:SF391">
    <property type="entry name" value="BETA-1,3-GALACTOSYLTRANSFERASE BRE-2-RELATED"/>
    <property type="match status" value="1"/>
</dbReference>
<protein>
    <recommendedName>
        <fullName evidence="10">Hexosyltransferase</fullName>
        <ecNumber evidence="10">2.4.1.-</ecNumber>
    </recommendedName>
</protein>
<keyword evidence="8 10" id="KW-0333">Golgi apparatus</keyword>
<evidence type="ECO:0000256" key="10">
    <source>
        <dbReference type="RuleBase" id="RU363063"/>
    </source>
</evidence>
<keyword evidence="3 10" id="KW-0328">Glycosyltransferase</keyword>
<keyword evidence="6" id="KW-0735">Signal-anchor</keyword>
<evidence type="ECO:0000313" key="12">
    <source>
        <dbReference type="EMBL" id="PIC14606.1"/>
    </source>
</evidence>
<evidence type="ECO:0000313" key="13">
    <source>
        <dbReference type="Proteomes" id="UP000230233"/>
    </source>
</evidence>
<dbReference type="InterPro" id="IPR002659">
    <property type="entry name" value="Glyco_trans_31"/>
</dbReference>
<dbReference type="EMBL" id="PDUG01000007">
    <property type="protein sequence ID" value="PIC14606.1"/>
    <property type="molecule type" value="Genomic_DNA"/>
</dbReference>